<dbReference type="SUPFAM" id="SSF53850">
    <property type="entry name" value="Periplasmic binding protein-like II"/>
    <property type="match status" value="1"/>
</dbReference>
<keyword evidence="2" id="KW-1185">Reference proteome</keyword>
<dbReference type="PANTHER" id="PTHR30024">
    <property type="entry name" value="ALIPHATIC SULFONATES-BINDING PROTEIN-RELATED"/>
    <property type="match status" value="1"/>
</dbReference>
<dbReference type="EMBL" id="FYDG01000001">
    <property type="protein sequence ID" value="SNB55163.1"/>
    <property type="molecule type" value="Genomic_DNA"/>
</dbReference>
<evidence type="ECO:0000313" key="2">
    <source>
        <dbReference type="Proteomes" id="UP000198418"/>
    </source>
</evidence>
<keyword evidence="1" id="KW-0067">ATP-binding</keyword>
<dbReference type="PANTHER" id="PTHR30024:SF43">
    <property type="entry name" value="BLL4572 PROTEIN"/>
    <property type="match status" value="1"/>
</dbReference>
<keyword evidence="1" id="KW-0547">Nucleotide-binding</keyword>
<name>A0A212Q743_RHOAC</name>
<dbReference type="OrthoDB" id="570524at2"/>
<dbReference type="Proteomes" id="UP000198418">
    <property type="component" value="Unassembled WGS sequence"/>
</dbReference>
<dbReference type="Pfam" id="PF13379">
    <property type="entry name" value="NMT1_2"/>
    <property type="match status" value="1"/>
</dbReference>
<evidence type="ECO:0000313" key="1">
    <source>
        <dbReference type="EMBL" id="SNB55163.1"/>
    </source>
</evidence>
<organism evidence="1 2">
    <name type="scientific">Rhodoblastus acidophilus</name>
    <name type="common">Rhodopseudomonas acidophila</name>
    <dbReference type="NCBI Taxonomy" id="1074"/>
    <lineage>
        <taxon>Bacteria</taxon>
        <taxon>Pseudomonadati</taxon>
        <taxon>Pseudomonadota</taxon>
        <taxon>Alphaproteobacteria</taxon>
        <taxon>Hyphomicrobiales</taxon>
        <taxon>Rhodoblastaceae</taxon>
        <taxon>Rhodoblastus</taxon>
    </lineage>
</organism>
<dbReference type="Gene3D" id="3.40.190.10">
    <property type="entry name" value="Periplasmic binding protein-like II"/>
    <property type="match status" value="2"/>
</dbReference>
<dbReference type="GO" id="GO:0005524">
    <property type="term" value="F:ATP binding"/>
    <property type="evidence" value="ECO:0007669"/>
    <property type="project" value="UniProtKB-KW"/>
</dbReference>
<dbReference type="AlphaFoldDB" id="A0A212Q743"/>
<protein>
    <submittedName>
        <fullName evidence="1">NitT/TauT family transport system ATP-binding protein</fullName>
    </submittedName>
</protein>
<dbReference type="RefSeq" id="WP_088518911.1">
    <property type="nucleotide sequence ID" value="NZ_FYDG01000001.1"/>
</dbReference>
<reference evidence="2" key="1">
    <citation type="submission" date="2017-06" db="EMBL/GenBank/DDBJ databases">
        <authorList>
            <person name="Varghese N."/>
            <person name="Submissions S."/>
        </authorList>
    </citation>
    <scope>NUCLEOTIDE SEQUENCE [LARGE SCALE GENOMIC DNA]</scope>
    <source>
        <strain evidence="2">DSM 137</strain>
    </source>
</reference>
<proteinExistence type="predicted"/>
<sequence length="339" mass="35783">MTRPLRIGYLPLTDAALLHVASVNGFDREEGLTFTLHRETSWANLRDKLAYGFYDAAHMLAPAVLASALGLEGFRAPMIGAAALGLDGNAVSVSPALAEAIAGDPPSSARKLAALWTAGAKPLRFAHVFPWSMHHYQLLLWLRLGGVARDAVSLTVTPPSLAPASIEAGVIDGFCAGAPWNTFSQQRGASRILFPCAALMRNCPEKVLAFPRGAAEADPDVPKAAARALRRAALWGEQNRADLPRIVAQALTPDLPESAVRPALDADWLRLDAAATGLSALQADFLLALLAFAGQATFDAASQTVAREAFWSSEQAPPAPHLLGQTYAGGPLETFPPSA</sequence>
<accession>A0A212Q743</accession>
<gene>
    <name evidence="1" type="ORF">SAMN06265338_101437</name>
</gene>